<dbReference type="KEGG" id="lsf:I8J32_009025"/>
<dbReference type="InterPro" id="IPR003718">
    <property type="entry name" value="OsmC/Ohr_fam"/>
</dbReference>
<dbReference type="Pfam" id="PF02566">
    <property type="entry name" value="OsmC"/>
    <property type="match status" value="1"/>
</dbReference>
<dbReference type="PANTHER" id="PTHR39624:SF2">
    <property type="entry name" value="OSMC-LIKE PROTEIN"/>
    <property type="match status" value="1"/>
</dbReference>
<dbReference type="InterPro" id="IPR036102">
    <property type="entry name" value="OsmC/Ohrsf"/>
</dbReference>
<gene>
    <name evidence="1" type="ORF">I8J32_009025</name>
</gene>
<dbReference type="AlphaFoldDB" id="A0A974XWE2"/>
<organism evidence="1 2">
    <name type="scientific">Agrilutibacter solisilvae</name>
    <dbReference type="NCBI Taxonomy" id="2763317"/>
    <lineage>
        <taxon>Bacteria</taxon>
        <taxon>Pseudomonadati</taxon>
        <taxon>Pseudomonadota</taxon>
        <taxon>Gammaproteobacteria</taxon>
        <taxon>Lysobacterales</taxon>
        <taxon>Lysobacteraceae</taxon>
        <taxon>Agrilutibacter</taxon>
    </lineage>
</organism>
<dbReference type="PANTHER" id="PTHR39624">
    <property type="entry name" value="PROTEIN INVOLVED IN RIMO-MEDIATED BETA-METHYLTHIOLATION OF RIBOSOMAL PROTEIN S12 YCAO"/>
    <property type="match status" value="1"/>
</dbReference>
<dbReference type="SUPFAM" id="SSF82784">
    <property type="entry name" value="OsmC-like"/>
    <property type="match status" value="1"/>
</dbReference>
<reference evidence="1 2" key="1">
    <citation type="submission" date="2021-03" db="EMBL/GenBank/DDBJ databases">
        <title>Lysobacter sp. nov. isolated from soil of gangwondo yeongwol, south Korea.</title>
        <authorList>
            <person name="Kim K.R."/>
            <person name="Kim K.H."/>
            <person name="Jeon C.O."/>
        </authorList>
    </citation>
    <scope>NUCLEOTIDE SEQUENCE [LARGE SCALE GENOMIC DNA]</scope>
    <source>
        <strain evidence="1 2">R19</strain>
    </source>
</reference>
<dbReference type="EMBL" id="CP071518">
    <property type="protein sequence ID" value="QSX76963.1"/>
    <property type="molecule type" value="Genomic_DNA"/>
</dbReference>
<evidence type="ECO:0000313" key="1">
    <source>
        <dbReference type="EMBL" id="QSX76963.1"/>
    </source>
</evidence>
<dbReference type="RefSeq" id="WP_200611061.1">
    <property type="nucleotide sequence ID" value="NZ_CP071518.1"/>
</dbReference>
<proteinExistence type="predicted"/>
<protein>
    <submittedName>
        <fullName evidence="1">OsmC family protein</fullName>
    </submittedName>
</protein>
<accession>A0A974XWE2</accession>
<keyword evidence="2" id="KW-1185">Reference proteome</keyword>
<dbReference type="InterPro" id="IPR015946">
    <property type="entry name" value="KH_dom-like_a/b"/>
</dbReference>
<dbReference type="Proteomes" id="UP000639274">
    <property type="component" value="Chromosome"/>
</dbReference>
<sequence length="163" mass="17448">MTAASAFPGLRAPLAEGEAFAHSDNRSFRTPLNVAGHALVADEPVAVGGTDQGPSPYGLISAALASCTAMTLHAYAKLKGLEVRDIRVLVRHGKVHETDCEHCEDDKGAKVDQLERSVWIDGDLTEAVRARMMQIADMCPVHRTLHGAVRIVTRQARGPSDVA</sequence>
<evidence type="ECO:0000313" key="2">
    <source>
        <dbReference type="Proteomes" id="UP000639274"/>
    </source>
</evidence>
<name>A0A974XWE2_9GAMM</name>
<dbReference type="Gene3D" id="3.30.300.20">
    <property type="match status" value="1"/>
</dbReference>